<feature type="region of interest" description="Disordered" evidence="1">
    <location>
        <begin position="105"/>
        <end position="141"/>
    </location>
</feature>
<feature type="region of interest" description="Disordered" evidence="1">
    <location>
        <begin position="473"/>
        <end position="512"/>
    </location>
</feature>
<reference evidence="2" key="1">
    <citation type="submission" date="2017-12" db="EMBL/GenBank/DDBJ databases">
        <title>Gene loss provides genomic basis for host adaptation in cereal stripe rust fungi.</title>
        <authorList>
            <person name="Xia C."/>
        </authorList>
    </citation>
    <scope>NUCLEOTIDE SEQUENCE [LARGE SCALE GENOMIC DNA]</scope>
    <source>
        <strain evidence="2">93-210</strain>
    </source>
</reference>
<feature type="region of interest" description="Disordered" evidence="1">
    <location>
        <begin position="524"/>
        <end position="543"/>
    </location>
</feature>
<organism evidence="2 3">
    <name type="scientific">Puccinia striiformis</name>
    <dbReference type="NCBI Taxonomy" id="27350"/>
    <lineage>
        <taxon>Eukaryota</taxon>
        <taxon>Fungi</taxon>
        <taxon>Dikarya</taxon>
        <taxon>Basidiomycota</taxon>
        <taxon>Pucciniomycotina</taxon>
        <taxon>Pucciniomycetes</taxon>
        <taxon>Pucciniales</taxon>
        <taxon>Pucciniaceae</taxon>
        <taxon>Puccinia</taxon>
    </lineage>
</organism>
<dbReference type="EMBL" id="PKSL01000149">
    <property type="protein sequence ID" value="POW02017.1"/>
    <property type="molecule type" value="Genomic_DNA"/>
</dbReference>
<feature type="compositionally biased region" description="Low complexity" evidence="1">
    <location>
        <begin position="499"/>
        <end position="508"/>
    </location>
</feature>
<dbReference type="VEuPathDB" id="FungiDB:PSHT_01010"/>
<evidence type="ECO:0000313" key="2">
    <source>
        <dbReference type="EMBL" id="POW02017.1"/>
    </source>
</evidence>
<feature type="compositionally biased region" description="Polar residues" evidence="1">
    <location>
        <begin position="51"/>
        <end position="60"/>
    </location>
</feature>
<feature type="compositionally biased region" description="Low complexity" evidence="1">
    <location>
        <begin position="314"/>
        <end position="332"/>
    </location>
</feature>
<sequence length="543" mass="59352">MTKTWSAGAEAVLETAEAHQQQQQQWKPTVPAQTQQSKLSQAQPERRASFDSPSPSLTTKILLSTPSAHNQLNYYQLRTPSSAIQTATPSPLLPALKRTSSHPNLHQLISHHPTPTPTPQKNAHPRMDQETQSSSDLAGPFTSFPRRCSPKLVNRHQRTLSVASSIGSAVAHQQQLLILNRNPFEQDGQEEDQVEIEGGISGLLKTGDDDENPIIDCPFDDRRASESCGSSAVGEQMVLDLDPPSSSRGSSHAQLGAKRVRRKQVNRANLLPRPKAHLRVAAQLSTEEVSPDLLTEAEVHRRFKSIPFVVPQASTSTSTNTLPSTTPSNSPLIPRTPSSPFYHHLNRPTPNRFPEQVHDDDDGMGLDQKSSGSDEEELADDHQSHCSGLRRSVISQDEESEDQKMAEIQKWKMFRGSGSSGSCGPPEINRSGKRRCQEPERYEYGMFKRRAVSPSSTSLSSCIGSPIQNPIPIPQACPSASNSTPTSHLVNHQPTTVNSSSSSSSASSLGFRTTNYGVHHTNVHKLSLPSDRDDLISNLSSNS</sequence>
<feature type="region of interest" description="Disordered" evidence="1">
    <location>
        <begin position="242"/>
        <end position="268"/>
    </location>
</feature>
<evidence type="ECO:0000313" key="3">
    <source>
        <dbReference type="Proteomes" id="UP000239156"/>
    </source>
</evidence>
<feature type="region of interest" description="Disordered" evidence="1">
    <location>
        <begin position="312"/>
        <end position="402"/>
    </location>
</feature>
<accession>A0A2S4UXM2</accession>
<keyword evidence="3" id="KW-1185">Reference proteome</keyword>
<proteinExistence type="predicted"/>
<feature type="region of interest" description="Disordered" evidence="1">
    <location>
        <begin position="415"/>
        <end position="437"/>
    </location>
</feature>
<dbReference type="AlphaFoldDB" id="A0A2S4UXM2"/>
<dbReference type="Proteomes" id="UP000239156">
    <property type="component" value="Unassembled WGS sequence"/>
</dbReference>
<feature type="region of interest" description="Disordered" evidence="1">
    <location>
        <begin position="14"/>
        <end position="60"/>
    </location>
</feature>
<name>A0A2S4UXM2_9BASI</name>
<protein>
    <submittedName>
        <fullName evidence="2">Uncharacterized protein</fullName>
    </submittedName>
</protein>
<evidence type="ECO:0000256" key="1">
    <source>
        <dbReference type="SAM" id="MobiDB-lite"/>
    </source>
</evidence>
<gene>
    <name evidence="2" type="ORF">PSTT_12080</name>
</gene>
<feature type="compositionally biased region" description="Polar residues" evidence="1">
    <location>
        <begin position="244"/>
        <end position="253"/>
    </location>
</feature>
<dbReference type="VEuPathDB" id="FungiDB:PSTT_12080"/>
<comment type="caution">
    <text evidence="2">The sequence shown here is derived from an EMBL/GenBank/DDBJ whole genome shotgun (WGS) entry which is preliminary data.</text>
</comment>
<feature type="compositionally biased region" description="Polar residues" evidence="1">
    <location>
        <begin position="478"/>
        <end position="498"/>
    </location>
</feature>
<feature type="compositionally biased region" description="Polar residues" evidence="1">
    <location>
        <begin position="31"/>
        <end position="43"/>
    </location>
</feature>